<evidence type="ECO:0000256" key="1">
    <source>
        <dbReference type="ARBA" id="ARBA00004952"/>
    </source>
</evidence>
<dbReference type="EC" id="6.3.4.21" evidence="3 8"/>
<feature type="domain" description="Nicotinate/nicotinamide phosphoribosyltransferase" evidence="9">
    <location>
        <begin position="198"/>
        <end position="429"/>
    </location>
</feature>
<comment type="similarity">
    <text evidence="2 8">Belongs to the NAPRTase family.</text>
</comment>
<evidence type="ECO:0000256" key="5">
    <source>
        <dbReference type="ARBA" id="ARBA00022598"/>
    </source>
</evidence>
<dbReference type="AlphaFoldDB" id="A0A1R0H3T7"/>
<dbReference type="HAMAP" id="MF_00570">
    <property type="entry name" value="NAPRTase"/>
    <property type="match status" value="1"/>
</dbReference>
<accession>A0A1R0H3T7</accession>
<dbReference type="InterPro" id="IPR040727">
    <property type="entry name" value="NAPRTase_N"/>
</dbReference>
<dbReference type="GO" id="GO:0034355">
    <property type="term" value="P:NAD+ biosynthetic process via the salvage pathway"/>
    <property type="evidence" value="ECO:0007669"/>
    <property type="project" value="TreeGrafter"/>
</dbReference>
<reference evidence="11 12" key="1">
    <citation type="journal article" date="2016" name="Mol. Biol. Evol.">
        <title>Genome-Wide Survey of Gut Fungi (Harpellales) Reveals the First Horizontally Transferred Ubiquitin Gene from a Mosquito Host.</title>
        <authorList>
            <person name="Wang Y."/>
            <person name="White M.M."/>
            <person name="Kvist S."/>
            <person name="Moncalvo J.M."/>
        </authorList>
    </citation>
    <scope>NUCLEOTIDE SEQUENCE [LARGE SCALE GENOMIC DNA]</scope>
    <source>
        <strain evidence="11 12">ALG-7-W6</strain>
    </source>
</reference>
<name>A0A1R0H3T7_9FUNG</name>
<evidence type="ECO:0000256" key="3">
    <source>
        <dbReference type="ARBA" id="ARBA00013236"/>
    </source>
</evidence>
<dbReference type="STRING" id="133383.A0A1R0H3T7"/>
<feature type="domain" description="Nicotinate phosphoribosyltransferase N-terminal" evidence="10">
    <location>
        <begin position="13"/>
        <end position="104"/>
    </location>
</feature>
<evidence type="ECO:0000259" key="10">
    <source>
        <dbReference type="Pfam" id="PF17767"/>
    </source>
</evidence>
<dbReference type="Gene3D" id="3.20.140.10">
    <property type="entry name" value="nicotinate phosphoribosyltransferase"/>
    <property type="match status" value="1"/>
</dbReference>
<dbReference type="SUPFAM" id="SSF51690">
    <property type="entry name" value="Nicotinate/Quinolinate PRTase C-terminal domain-like"/>
    <property type="match status" value="1"/>
</dbReference>
<evidence type="ECO:0000256" key="4">
    <source>
        <dbReference type="ARBA" id="ARBA00022553"/>
    </source>
</evidence>
<organism evidence="11 12">
    <name type="scientific">Smittium mucronatum</name>
    <dbReference type="NCBI Taxonomy" id="133383"/>
    <lineage>
        <taxon>Eukaryota</taxon>
        <taxon>Fungi</taxon>
        <taxon>Fungi incertae sedis</taxon>
        <taxon>Zoopagomycota</taxon>
        <taxon>Kickxellomycotina</taxon>
        <taxon>Harpellomycetes</taxon>
        <taxon>Harpellales</taxon>
        <taxon>Legeriomycetaceae</taxon>
        <taxon>Smittium</taxon>
    </lineage>
</organism>
<dbReference type="NCBIfam" id="TIGR01514">
    <property type="entry name" value="NAPRTase"/>
    <property type="match status" value="1"/>
</dbReference>
<dbReference type="InterPro" id="IPR007229">
    <property type="entry name" value="Nic_PRibTrfase-Fam"/>
</dbReference>
<comment type="caution">
    <text evidence="11">The sequence shown here is derived from an EMBL/GenBank/DDBJ whole genome shotgun (WGS) entry which is preliminary data.</text>
</comment>
<dbReference type="GO" id="GO:0005829">
    <property type="term" value="C:cytosol"/>
    <property type="evidence" value="ECO:0007669"/>
    <property type="project" value="TreeGrafter"/>
</dbReference>
<evidence type="ECO:0000256" key="7">
    <source>
        <dbReference type="ARBA" id="ARBA00048668"/>
    </source>
</evidence>
<dbReference type="EMBL" id="LSSL01000745">
    <property type="protein sequence ID" value="OLY83795.1"/>
    <property type="molecule type" value="Genomic_DNA"/>
</dbReference>
<dbReference type="InterPro" id="IPR036068">
    <property type="entry name" value="Nicotinate_pribotase-like_C"/>
</dbReference>
<evidence type="ECO:0000256" key="8">
    <source>
        <dbReference type="RuleBase" id="RU003838"/>
    </source>
</evidence>
<evidence type="ECO:0000256" key="2">
    <source>
        <dbReference type="ARBA" id="ARBA00010897"/>
    </source>
</evidence>
<keyword evidence="11" id="KW-0808">Transferase</keyword>
<dbReference type="PANTHER" id="PTHR11098:SF1">
    <property type="entry name" value="NICOTINATE PHOSPHORIBOSYLTRANSFERASE"/>
    <property type="match status" value="1"/>
</dbReference>
<dbReference type="PANTHER" id="PTHR11098">
    <property type="entry name" value="NICOTINATE PHOSPHORIBOSYLTRANSFERASE"/>
    <property type="match status" value="1"/>
</dbReference>
<gene>
    <name evidence="11" type="ORF">AYI68_g2054</name>
</gene>
<dbReference type="OrthoDB" id="193380at2759"/>
<evidence type="ECO:0000259" key="9">
    <source>
        <dbReference type="Pfam" id="PF04095"/>
    </source>
</evidence>
<dbReference type="PIRSF" id="PIRSF000484">
    <property type="entry name" value="NAPRT"/>
    <property type="match status" value="1"/>
</dbReference>
<dbReference type="UniPathway" id="UPA00253">
    <property type="reaction ID" value="UER00457"/>
</dbReference>
<keyword evidence="11" id="KW-0328">Glycosyltransferase</keyword>
<dbReference type="GO" id="GO:0016757">
    <property type="term" value="F:glycosyltransferase activity"/>
    <property type="evidence" value="ECO:0007669"/>
    <property type="project" value="UniProtKB-KW"/>
</dbReference>
<keyword evidence="6 8" id="KW-0662">Pyridine nucleotide biosynthesis</keyword>
<dbReference type="Pfam" id="PF17767">
    <property type="entry name" value="NAPRTase_N"/>
    <property type="match status" value="1"/>
</dbReference>
<comment type="function">
    <text evidence="8">Catalyzes the synthesis of beta-nicotinate D-ribonucleotide from nicotinate and 5-phospho-D-ribose 1-phosphate at the expense of ATP.</text>
</comment>
<evidence type="ECO:0000313" key="11">
    <source>
        <dbReference type="EMBL" id="OLY83795.1"/>
    </source>
</evidence>
<dbReference type="Pfam" id="PF04095">
    <property type="entry name" value="NAPRTase"/>
    <property type="match status" value="1"/>
</dbReference>
<comment type="catalytic activity">
    <reaction evidence="7 8">
        <text>5-phospho-alpha-D-ribose 1-diphosphate + nicotinate + ATP + H2O = nicotinate beta-D-ribonucleotide + ADP + phosphate + diphosphate</text>
        <dbReference type="Rhea" id="RHEA:36163"/>
        <dbReference type="ChEBI" id="CHEBI:15377"/>
        <dbReference type="ChEBI" id="CHEBI:30616"/>
        <dbReference type="ChEBI" id="CHEBI:32544"/>
        <dbReference type="ChEBI" id="CHEBI:33019"/>
        <dbReference type="ChEBI" id="CHEBI:43474"/>
        <dbReference type="ChEBI" id="CHEBI:57502"/>
        <dbReference type="ChEBI" id="CHEBI:58017"/>
        <dbReference type="ChEBI" id="CHEBI:456216"/>
        <dbReference type="EC" id="6.3.4.21"/>
    </reaction>
</comment>
<protein>
    <recommendedName>
        <fullName evidence="3 8">Nicotinate phosphoribosyltransferase</fullName>
        <ecNumber evidence="3 8">6.3.4.21</ecNumber>
    </recommendedName>
</protein>
<dbReference type="GO" id="GO:0004516">
    <property type="term" value="F:nicotinate phosphoribosyltransferase activity"/>
    <property type="evidence" value="ECO:0007669"/>
    <property type="project" value="UniProtKB-UniRule"/>
</dbReference>
<comment type="pathway">
    <text evidence="1 8">Cofactor biosynthesis; NAD(+) biosynthesis; nicotinate D-ribonucleotide from nicotinate: step 1/1.</text>
</comment>
<keyword evidence="4" id="KW-0597">Phosphoprotein</keyword>
<evidence type="ECO:0000256" key="6">
    <source>
        <dbReference type="ARBA" id="ARBA00022642"/>
    </source>
</evidence>
<dbReference type="InterPro" id="IPR006406">
    <property type="entry name" value="Nic_PRibTrfase"/>
</dbReference>
<keyword evidence="12" id="KW-1185">Reference proteome</keyword>
<keyword evidence="5 8" id="KW-0436">Ligase</keyword>
<evidence type="ECO:0000313" key="12">
    <source>
        <dbReference type="Proteomes" id="UP000187455"/>
    </source>
</evidence>
<dbReference type="Proteomes" id="UP000187455">
    <property type="component" value="Unassembled WGS sequence"/>
</dbReference>
<comment type="PTM">
    <text evidence="8">Transiently phosphorylated on a His residue during the reaction cycle. Phosphorylation strongly increases the affinity for substrates and increases the rate of nicotinate D-ribonucleotide production. Dephosphorylation regenerates the low-affinity form of the enzyme, leading to product release.</text>
</comment>
<dbReference type="SUPFAM" id="SSF54675">
    <property type="entry name" value="Nicotinate/Quinolinate PRTase N-terminal domain-like"/>
    <property type="match status" value="1"/>
</dbReference>
<proteinExistence type="inferred from homology"/>
<sequence>MTGNVGEGIQSILDQDLYKFCMQMAVMEHYPEVMVNYSFINRNPEMKFNYRAFEWLVIKIDELTELRLREEEYEYLKSECPYLSTDYLDYLRNFRYFPKDQVQSKFVVEEKTETLETRSIYSINPTNIRKSESQVNPDTMGHIDITIKGYWTQVILYEVQILSLISEAYFKFVDLDWDMTCQADKIREKATQLLENGCKFSEFGTRRRRSYNVQDLIVKELGDTYKAYLKKHPEHDENKGQVSGTSNVYLAKKYGLSPSGTVGHEWTMGIAALENTFLTGNKLALYKWHASFRGELGIGLTDTFGIKSFFENFDYFLSSIYSGIRHDSGNPDHLIDLAVNHYHDMGIDYSKKRIVFSDSLNVTRAISLNDTCRKRGIGCAFGIGTFFTNDFHMKSNPSQNSPALNIVIKLVECGGVGCVKLSDDPGKHTGRRSDINRALIELGLK</sequence>
<dbReference type="InterPro" id="IPR041525">
    <property type="entry name" value="N/Namide_PRibTrfase"/>
</dbReference>